<dbReference type="EnsemblBacteria" id="ACO80590">
    <property type="protein sequence ID" value="ACO80590"/>
    <property type="gene ID" value="Avin_44730"/>
</dbReference>
<dbReference type="KEGG" id="avn:Avin_44730"/>
<reference evidence="7 8" key="1">
    <citation type="journal article" date="2009" name="J. Bacteriol.">
        <title>Genome sequence of Azotobacter vinelandii, an obligate aerobe specialized to support diverse anaerobic metabolic processes.</title>
        <authorList>
            <person name="Setubal J.C."/>
            <person name="dos Santos P."/>
            <person name="Goldman B.S."/>
            <person name="Ertesvag H."/>
            <person name="Espin G."/>
            <person name="Rubio L.M."/>
            <person name="Valla S."/>
            <person name="Almeida N.F."/>
            <person name="Balasubramanian D."/>
            <person name="Cromes L."/>
            <person name="Curatti L."/>
            <person name="Du Z."/>
            <person name="Godsy E."/>
            <person name="Goodner B."/>
            <person name="Hellner-Burris K."/>
            <person name="Hernandez J.A."/>
            <person name="Houmiel K."/>
            <person name="Imperial J."/>
            <person name="Kennedy C."/>
            <person name="Larson T.J."/>
            <person name="Latreille P."/>
            <person name="Ligon L.S."/>
            <person name="Lu J."/>
            <person name="Maerk M."/>
            <person name="Miller N.M."/>
            <person name="Norton S."/>
            <person name="O'Carroll I.P."/>
            <person name="Paulsen I."/>
            <person name="Raulfs E.C."/>
            <person name="Roemer R."/>
            <person name="Rosser J."/>
            <person name="Segura D."/>
            <person name="Slater S."/>
            <person name="Stricklin S.L."/>
            <person name="Studholme D.J."/>
            <person name="Sun J."/>
            <person name="Viana C.J."/>
            <person name="Wallin E."/>
            <person name="Wang B."/>
            <person name="Wheeler C."/>
            <person name="Zhu H."/>
            <person name="Dean D.R."/>
            <person name="Dixon R."/>
            <person name="Wood D."/>
        </authorList>
    </citation>
    <scope>NUCLEOTIDE SEQUENCE [LARGE SCALE GENOMIC DNA]</scope>
    <source>
        <strain evidence="8">DJ / ATCC BAA-1303</strain>
    </source>
</reference>
<feature type="transmembrane region" description="Helical" evidence="5">
    <location>
        <begin position="186"/>
        <end position="206"/>
    </location>
</feature>
<dbReference type="STRING" id="322710.Avin_44730"/>
<organism evidence="7 8">
    <name type="scientific">Azotobacter vinelandii (strain DJ / ATCC BAA-1303)</name>
    <dbReference type="NCBI Taxonomy" id="322710"/>
    <lineage>
        <taxon>Bacteria</taxon>
        <taxon>Pseudomonadati</taxon>
        <taxon>Pseudomonadota</taxon>
        <taxon>Gammaproteobacteria</taxon>
        <taxon>Pseudomonadales</taxon>
        <taxon>Pseudomonadaceae</taxon>
        <taxon>Azotobacter</taxon>
    </lineage>
</organism>
<dbReference type="eggNOG" id="COG3307">
    <property type="taxonomic scope" value="Bacteria"/>
</dbReference>
<feature type="transmembrane region" description="Helical" evidence="5">
    <location>
        <begin position="393"/>
        <end position="409"/>
    </location>
</feature>
<evidence type="ECO:0000256" key="2">
    <source>
        <dbReference type="ARBA" id="ARBA00022692"/>
    </source>
</evidence>
<proteinExistence type="predicted"/>
<evidence type="ECO:0000313" key="7">
    <source>
        <dbReference type="EMBL" id="ACO80590.1"/>
    </source>
</evidence>
<evidence type="ECO:0000256" key="1">
    <source>
        <dbReference type="ARBA" id="ARBA00004141"/>
    </source>
</evidence>
<feature type="transmembrane region" description="Helical" evidence="5">
    <location>
        <begin position="77"/>
        <end position="97"/>
    </location>
</feature>
<gene>
    <name evidence="7" type="ordered locus">Avin_44730</name>
</gene>
<protein>
    <submittedName>
        <fullName evidence="7">O-antigen polymerase protein</fullName>
    </submittedName>
</protein>
<feature type="transmembrane region" description="Helical" evidence="5">
    <location>
        <begin position="131"/>
        <end position="153"/>
    </location>
</feature>
<comment type="subcellular location">
    <subcellularLocation>
        <location evidence="1">Membrane</location>
        <topology evidence="1">Multi-pass membrane protein</topology>
    </subcellularLocation>
</comment>
<dbReference type="Proteomes" id="UP000002424">
    <property type="component" value="Chromosome"/>
</dbReference>
<name>C1DGU4_AZOVD</name>
<keyword evidence="4 5" id="KW-0472">Membrane</keyword>
<evidence type="ECO:0000259" key="6">
    <source>
        <dbReference type="Pfam" id="PF04932"/>
    </source>
</evidence>
<evidence type="ECO:0000256" key="5">
    <source>
        <dbReference type="SAM" id="Phobius"/>
    </source>
</evidence>
<feature type="transmembrane region" description="Helical" evidence="5">
    <location>
        <begin position="48"/>
        <end position="65"/>
    </location>
</feature>
<evidence type="ECO:0000256" key="3">
    <source>
        <dbReference type="ARBA" id="ARBA00022989"/>
    </source>
</evidence>
<dbReference type="HOGENOM" id="CLU_055393_0_0_6"/>
<feature type="transmembrane region" description="Helical" evidence="5">
    <location>
        <begin position="256"/>
        <end position="274"/>
    </location>
</feature>
<dbReference type="PANTHER" id="PTHR37422:SF13">
    <property type="entry name" value="LIPOPOLYSACCHARIDE BIOSYNTHESIS PROTEIN PA4999-RELATED"/>
    <property type="match status" value="1"/>
</dbReference>
<dbReference type="PANTHER" id="PTHR37422">
    <property type="entry name" value="TEICHURONIC ACID BIOSYNTHESIS PROTEIN TUAE"/>
    <property type="match status" value="1"/>
</dbReference>
<dbReference type="InterPro" id="IPR007016">
    <property type="entry name" value="O-antigen_ligase-rel_domated"/>
</dbReference>
<accession>C1DGU4</accession>
<dbReference type="EMBL" id="CP001157">
    <property type="protein sequence ID" value="ACO80590.1"/>
    <property type="molecule type" value="Genomic_DNA"/>
</dbReference>
<feature type="transmembrane region" description="Helical" evidence="5">
    <location>
        <begin position="368"/>
        <end position="387"/>
    </location>
</feature>
<feature type="transmembrane region" description="Helical" evidence="5">
    <location>
        <begin position="23"/>
        <end position="42"/>
    </location>
</feature>
<feature type="domain" description="O-antigen ligase-related" evidence="6">
    <location>
        <begin position="223"/>
        <end position="348"/>
    </location>
</feature>
<evidence type="ECO:0000313" key="8">
    <source>
        <dbReference type="Proteomes" id="UP000002424"/>
    </source>
</evidence>
<dbReference type="AlphaFoldDB" id="C1DGU4"/>
<keyword evidence="8" id="KW-1185">Reference proteome</keyword>
<dbReference type="Pfam" id="PF04932">
    <property type="entry name" value="Wzy_C"/>
    <property type="match status" value="1"/>
</dbReference>
<sequence length="419" mass="46737">MTMNGVAVIHVRWSGFLSRLSRYWPYILGAGVLVQLTGLLFNNDGSRYATQLYLLLFAPALLLLLSRRLSVETWRQLPACLLLGLCAWVLLCGWLHPGVAKGVGYWFKITGLLLLYVFAVASLVRQPRVFVGVLTAAMAMAVLFAWLTLYYQFGVLDKPLDYQAMRFAGRLSELGWNGFANLKHPIVAGLYYGVFATLAIGLLAGFPLRTWQAALLAAGICGLFAYILLTFSRGAWFSTATGCLAMLLLFPSRRSRLLLGAGALLLLVALFVFWPEIRHERQVGLSSRGLIWDEWARRFPVFWLTGAGAGANFAFTFPPPFDWSVKHAHSLYLQLWYEYGIVGILLFVALLASLLWKGWTCRTEPLARVGLALLAFAMVAMISDVYAIFHRPSPYWVVFWLPVGILLGVRKPSSARETA</sequence>
<evidence type="ECO:0000256" key="4">
    <source>
        <dbReference type="ARBA" id="ARBA00023136"/>
    </source>
</evidence>
<keyword evidence="2 5" id="KW-0812">Transmembrane</keyword>
<feature type="transmembrane region" description="Helical" evidence="5">
    <location>
        <begin position="295"/>
        <end position="315"/>
    </location>
</feature>
<keyword evidence="3 5" id="KW-1133">Transmembrane helix</keyword>
<dbReference type="OrthoDB" id="6189881at2"/>
<dbReference type="GO" id="GO:0016020">
    <property type="term" value="C:membrane"/>
    <property type="evidence" value="ECO:0007669"/>
    <property type="project" value="UniProtKB-SubCell"/>
</dbReference>
<feature type="transmembrane region" description="Helical" evidence="5">
    <location>
        <begin position="335"/>
        <end position="356"/>
    </location>
</feature>
<feature type="transmembrane region" description="Helical" evidence="5">
    <location>
        <begin position="213"/>
        <end position="236"/>
    </location>
</feature>
<dbReference type="InterPro" id="IPR051533">
    <property type="entry name" value="WaaL-like"/>
</dbReference>
<feature type="transmembrane region" description="Helical" evidence="5">
    <location>
        <begin position="103"/>
        <end position="124"/>
    </location>
</feature>